<dbReference type="GO" id="GO:0016020">
    <property type="term" value="C:membrane"/>
    <property type="evidence" value="ECO:0007669"/>
    <property type="project" value="UniProtKB-SubCell"/>
</dbReference>
<comment type="similarity">
    <text evidence="2">Belongs to the nurim family.</text>
</comment>
<gene>
    <name evidence="7" type="ORF">EDD52_108144</name>
</gene>
<keyword evidence="3 6" id="KW-0812">Transmembrane</keyword>
<dbReference type="Proteomes" id="UP000295696">
    <property type="component" value="Unassembled WGS sequence"/>
</dbReference>
<comment type="caution">
    <text evidence="7">The sequence shown here is derived from an EMBL/GenBank/DDBJ whole genome shotgun (WGS) entry which is preliminary data.</text>
</comment>
<dbReference type="InterPro" id="IPR033580">
    <property type="entry name" value="Nurim-like"/>
</dbReference>
<feature type="transmembrane region" description="Helical" evidence="6">
    <location>
        <begin position="86"/>
        <end position="104"/>
    </location>
</feature>
<dbReference type="PANTHER" id="PTHR31040">
    <property type="entry name" value="NURIM"/>
    <property type="match status" value="1"/>
</dbReference>
<keyword evidence="7" id="KW-0808">Transferase</keyword>
<evidence type="ECO:0000256" key="6">
    <source>
        <dbReference type="SAM" id="Phobius"/>
    </source>
</evidence>
<dbReference type="GO" id="GO:0032259">
    <property type="term" value="P:methylation"/>
    <property type="evidence" value="ECO:0007669"/>
    <property type="project" value="UniProtKB-KW"/>
</dbReference>
<feature type="transmembrane region" description="Helical" evidence="6">
    <location>
        <begin position="12"/>
        <end position="31"/>
    </location>
</feature>
<evidence type="ECO:0000256" key="1">
    <source>
        <dbReference type="ARBA" id="ARBA00004141"/>
    </source>
</evidence>
<dbReference type="OrthoDB" id="9789029at2"/>
<keyword evidence="5 6" id="KW-0472">Membrane</keyword>
<organism evidence="7 8">
    <name type="scientific">Primorskyibacter sedentarius</name>
    <dbReference type="NCBI Taxonomy" id="745311"/>
    <lineage>
        <taxon>Bacteria</taxon>
        <taxon>Pseudomonadati</taxon>
        <taxon>Pseudomonadota</taxon>
        <taxon>Alphaproteobacteria</taxon>
        <taxon>Rhodobacterales</taxon>
        <taxon>Roseobacteraceae</taxon>
        <taxon>Primorskyibacter</taxon>
    </lineage>
</organism>
<reference evidence="7 8" key="1">
    <citation type="submission" date="2019-03" db="EMBL/GenBank/DDBJ databases">
        <title>Genomic Encyclopedia of Type Strains, Phase IV (KMG-IV): sequencing the most valuable type-strain genomes for metagenomic binning, comparative biology and taxonomic classification.</title>
        <authorList>
            <person name="Goeker M."/>
        </authorList>
    </citation>
    <scope>NUCLEOTIDE SEQUENCE [LARGE SCALE GENOMIC DNA]</scope>
    <source>
        <strain evidence="7 8">DSM 104836</strain>
    </source>
</reference>
<evidence type="ECO:0000313" key="8">
    <source>
        <dbReference type="Proteomes" id="UP000295696"/>
    </source>
</evidence>
<proteinExistence type="inferred from homology"/>
<sequence>MSRVLIMAYAIKSYVVFLAVSVWLAGFLLDIGTIRTSGADTPWAQAAAIDILLISMFGLVHSVMARPAFKRRWTRIIPEAAERATYVLQSSVLLAVIMLFWQPIPVTIWSAEGMLANSLIAVFFGGFVLIVIATFALDHWEFTGLRQAWSNVTGQMPTKPQFRTPLPYRIVRHPLQLGILLVVFSVPQMTADGLLFAGVMLAYMLIGLRFEERALLREFGEDYAAYRNRVPMLLPRLPLISKLKLKNWRA</sequence>
<evidence type="ECO:0000313" key="7">
    <source>
        <dbReference type="EMBL" id="TCS62849.1"/>
    </source>
</evidence>
<dbReference type="AlphaFoldDB" id="A0A4R3JA63"/>
<keyword evidence="8" id="KW-1185">Reference proteome</keyword>
<evidence type="ECO:0000256" key="4">
    <source>
        <dbReference type="ARBA" id="ARBA00022989"/>
    </source>
</evidence>
<evidence type="ECO:0000256" key="5">
    <source>
        <dbReference type="ARBA" id="ARBA00023136"/>
    </source>
</evidence>
<accession>A0A4R3JA63</accession>
<feature type="transmembrane region" description="Helical" evidence="6">
    <location>
        <begin position="116"/>
        <end position="137"/>
    </location>
</feature>
<dbReference type="Gene3D" id="1.20.120.1630">
    <property type="match status" value="1"/>
</dbReference>
<dbReference type="PANTHER" id="PTHR31040:SF1">
    <property type="entry name" value="NURIM"/>
    <property type="match status" value="1"/>
</dbReference>
<evidence type="ECO:0000256" key="3">
    <source>
        <dbReference type="ARBA" id="ARBA00022692"/>
    </source>
</evidence>
<evidence type="ECO:0000256" key="2">
    <source>
        <dbReference type="ARBA" id="ARBA00010631"/>
    </source>
</evidence>
<keyword evidence="7" id="KW-0489">Methyltransferase</keyword>
<protein>
    <submittedName>
        <fullName evidence="7">Protein-S-isoprenylcysteine O-methyltransferase Ste14</fullName>
    </submittedName>
</protein>
<dbReference type="EMBL" id="SLZU01000008">
    <property type="protein sequence ID" value="TCS62849.1"/>
    <property type="molecule type" value="Genomic_DNA"/>
</dbReference>
<dbReference type="GO" id="GO:0008168">
    <property type="term" value="F:methyltransferase activity"/>
    <property type="evidence" value="ECO:0007669"/>
    <property type="project" value="UniProtKB-KW"/>
</dbReference>
<name>A0A4R3JA63_9RHOB</name>
<comment type="subcellular location">
    <subcellularLocation>
        <location evidence="1">Membrane</location>
        <topology evidence="1">Multi-pass membrane protein</topology>
    </subcellularLocation>
</comment>
<keyword evidence="4 6" id="KW-1133">Transmembrane helix</keyword>
<feature type="transmembrane region" description="Helical" evidence="6">
    <location>
        <begin position="43"/>
        <end position="65"/>
    </location>
</feature>
<dbReference type="RefSeq" id="WP_132245505.1">
    <property type="nucleotide sequence ID" value="NZ_SLZU01000008.1"/>
</dbReference>